<evidence type="ECO:0000313" key="2">
    <source>
        <dbReference type="Proteomes" id="UP000308092"/>
    </source>
</evidence>
<keyword evidence="2" id="KW-1185">Reference proteome</keyword>
<accession>A0A4S3J5D2</accession>
<protein>
    <recommendedName>
        <fullName evidence="3">Chitin-binding type-4 domain-containing protein</fullName>
    </recommendedName>
</protein>
<comment type="caution">
    <text evidence="1">The sequence shown here is derived from an EMBL/GenBank/DDBJ whole genome shotgun (WGS) entry which is preliminary data.</text>
</comment>
<organism evidence="1 2">
    <name type="scientific">Aspergillus tanneri</name>
    <dbReference type="NCBI Taxonomy" id="1220188"/>
    <lineage>
        <taxon>Eukaryota</taxon>
        <taxon>Fungi</taxon>
        <taxon>Dikarya</taxon>
        <taxon>Ascomycota</taxon>
        <taxon>Pezizomycotina</taxon>
        <taxon>Eurotiomycetes</taxon>
        <taxon>Eurotiomycetidae</taxon>
        <taxon>Eurotiales</taxon>
        <taxon>Aspergillaceae</taxon>
        <taxon>Aspergillus</taxon>
        <taxon>Aspergillus subgen. Circumdati</taxon>
    </lineage>
</organism>
<dbReference type="VEuPathDB" id="FungiDB:EYZ11_010409"/>
<evidence type="ECO:0008006" key="3">
    <source>
        <dbReference type="Google" id="ProtNLM"/>
    </source>
</evidence>
<proteinExistence type="predicted"/>
<dbReference type="EMBL" id="SOSA01000557">
    <property type="protein sequence ID" value="THC90126.1"/>
    <property type="molecule type" value="Genomic_DNA"/>
</dbReference>
<reference evidence="1 2" key="1">
    <citation type="submission" date="2019-03" db="EMBL/GenBank/DDBJ databases">
        <title>The genome sequence of a newly discovered highly antifungal drug resistant Aspergillus species, Aspergillus tanneri NIH 1004.</title>
        <authorList>
            <person name="Mounaud S."/>
            <person name="Singh I."/>
            <person name="Joardar V."/>
            <person name="Pakala S."/>
            <person name="Pakala S."/>
            <person name="Venepally P."/>
            <person name="Hoover J."/>
            <person name="Nierman W."/>
            <person name="Chung J."/>
            <person name="Losada L."/>
        </authorList>
    </citation>
    <scope>NUCLEOTIDE SEQUENCE [LARGE SCALE GENOMIC DNA]</scope>
    <source>
        <strain evidence="1 2">NIH1004</strain>
    </source>
</reference>
<dbReference type="Proteomes" id="UP000308092">
    <property type="component" value="Unassembled WGS sequence"/>
</dbReference>
<sequence length="139" mass="15477">MKISRAASLLAATWVKCDYSCINVYQGIPDNSTVAPGSKIDIRFNRAPTSHCPDPLNKYAGGNYSLWPYNNPMRNRDTIAYDQSIEIQSDIPESQGVVTITIPENLPVVKDYSVWYLRLSTYLPDAPQVCATGMDILSE</sequence>
<evidence type="ECO:0000313" key="1">
    <source>
        <dbReference type="EMBL" id="THC90126.1"/>
    </source>
</evidence>
<dbReference type="AlphaFoldDB" id="A0A4S3J5D2"/>
<name>A0A4S3J5D2_9EURO</name>
<gene>
    <name evidence="1" type="ORF">EYZ11_010409</name>
</gene>